<comment type="caution">
    <text evidence="1">The sequence shown here is derived from an EMBL/GenBank/DDBJ whole genome shotgun (WGS) entry which is preliminary data.</text>
</comment>
<dbReference type="EMBL" id="ASHM01094339">
    <property type="protein sequence ID" value="PNX64953.1"/>
    <property type="molecule type" value="Genomic_DNA"/>
</dbReference>
<protein>
    <submittedName>
        <fullName evidence="1">Uncharacterized protein</fullName>
    </submittedName>
</protein>
<proteinExistence type="predicted"/>
<accession>A0A2K3KFB7</accession>
<feature type="non-terminal residue" evidence="1">
    <location>
        <position position="26"/>
    </location>
</feature>
<organism evidence="1 2">
    <name type="scientific">Trifolium pratense</name>
    <name type="common">Red clover</name>
    <dbReference type="NCBI Taxonomy" id="57577"/>
    <lineage>
        <taxon>Eukaryota</taxon>
        <taxon>Viridiplantae</taxon>
        <taxon>Streptophyta</taxon>
        <taxon>Embryophyta</taxon>
        <taxon>Tracheophyta</taxon>
        <taxon>Spermatophyta</taxon>
        <taxon>Magnoliopsida</taxon>
        <taxon>eudicotyledons</taxon>
        <taxon>Gunneridae</taxon>
        <taxon>Pentapetalae</taxon>
        <taxon>rosids</taxon>
        <taxon>fabids</taxon>
        <taxon>Fabales</taxon>
        <taxon>Fabaceae</taxon>
        <taxon>Papilionoideae</taxon>
        <taxon>50 kb inversion clade</taxon>
        <taxon>NPAAA clade</taxon>
        <taxon>Hologalegina</taxon>
        <taxon>IRL clade</taxon>
        <taxon>Trifolieae</taxon>
        <taxon>Trifolium</taxon>
    </lineage>
</organism>
<evidence type="ECO:0000313" key="2">
    <source>
        <dbReference type="Proteomes" id="UP000236291"/>
    </source>
</evidence>
<dbReference type="Proteomes" id="UP000236291">
    <property type="component" value="Unassembled WGS sequence"/>
</dbReference>
<name>A0A2K3KFB7_TRIPR</name>
<evidence type="ECO:0000313" key="1">
    <source>
        <dbReference type="EMBL" id="PNX64953.1"/>
    </source>
</evidence>
<dbReference type="AlphaFoldDB" id="A0A2K3KFB7"/>
<reference evidence="1 2" key="2">
    <citation type="journal article" date="2017" name="Front. Plant Sci.">
        <title>Gene Classification and Mining of Molecular Markers Useful in Red Clover (Trifolium pratense) Breeding.</title>
        <authorList>
            <person name="Istvanek J."/>
            <person name="Dluhosova J."/>
            <person name="Dluhos P."/>
            <person name="Patkova L."/>
            <person name="Nedelnik J."/>
            <person name="Repkova J."/>
        </authorList>
    </citation>
    <scope>NUCLEOTIDE SEQUENCE [LARGE SCALE GENOMIC DNA]</scope>
    <source>
        <strain evidence="2">cv. Tatra</strain>
        <tissue evidence="1">Young leaves</tissue>
    </source>
</reference>
<reference evidence="1 2" key="1">
    <citation type="journal article" date="2014" name="Am. J. Bot.">
        <title>Genome assembly and annotation for red clover (Trifolium pratense; Fabaceae).</title>
        <authorList>
            <person name="Istvanek J."/>
            <person name="Jaros M."/>
            <person name="Krenek A."/>
            <person name="Repkova J."/>
        </authorList>
    </citation>
    <scope>NUCLEOTIDE SEQUENCE [LARGE SCALE GENOMIC DNA]</scope>
    <source>
        <strain evidence="2">cv. Tatra</strain>
        <tissue evidence="1">Young leaves</tissue>
    </source>
</reference>
<gene>
    <name evidence="1" type="ORF">L195_g054288</name>
</gene>
<sequence length="26" mass="2569">MSNDHSHAPNLYAKGILCNAAAGAAA</sequence>